<feature type="transmembrane region" description="Helical" evidence="8">
    <location>
        <begin position="198"/>
        <end position="218"/>
    </location>
</feature>
<feature type="transmembrane region" description="Helical" evidence="8">
    <location>
        <begin position="262"/>
        <end position="290"/>
    </location>
</feature>
<feature type="transmembrane region" description="Helical" evidence="8">
    <location>
        <begin position="166"/>
        <end position="186"/>
    </location>
</feature>
<keyword evidence="6 8" id="KW-1133">Transmembrane helix</keyword>
<dbReference type="Proteomes" id="UP001623660">
    <property type="component" value="Unassembled WGS sequence"/>
</dbReference>
<evidence type="ECO:0000256" key="2">
    <source>
        <dbReference type="ARBA" id="ARBA00008537"/>
    </source>
</evidence>
<feature type="transmembrane region" description="Helical" evidence="8">
    <location>
        <begin position="360"/>
        <end position="384"/>
    </location>
</feature>
<evidence type="ECO:0000256" key="6">
    <source>
        <dbReference type="ARBA" id="ARBA00022989"/>
    </source>
</evidence>
<dbReference type="PROSITE" id="PS50850">
    <property type="entry name" value="MFS"/>
    <property type="match status" value="1"/>
</dbReference>
<keyword evidence="5 8" id="KW-0812">Transmembrane</keyword>
<name>A0ABW8SJI8_9CLOT</name>
<feature type="transmembrane region" description="Helical" evidence="8">
    <location>
        <begin position="485"/>
        <end position="503"/>
    </location>
</feature>
<dbReference type="InterPro" id="IPR004638">
    <property type="entry name" value="EmrB-like"/>
</dbReference>
<feature type="transmembrane region" description="Helical" evidence="8">
    <location>
        <begin position="334"/>
        <end position="354"/>
    </location>
</feature>
<feature type="transmembrane region" description="Helical" evidence="8">
    <location>
        <begin position="79"/>
        <end position="98"/>
    </location>
</feature>
<proteinExistence type="inferred from homology"/>
<feature type="transmembrane region" description="Helical" evidence="8">
    <location>
        <begin position="12"/>
        <end position="36"/>
    </location>
</feature>
<dbReference type="RefSeq" id="WP_406791959.1">
    <property type="nucleotide sequence ID" value="NZ_JBJHZX010000012.1"/>
</dbReference>
<evidence type="ECO:0000256" key="8">
    <source>
        <dbReference type="SAM" id="Phobius"/>
    </source>
</evidence>
<accession>A0ABW8SJI8</accession>
<feature type="transmembrane region" description="Helical" evidence="8">
    <location>
        <begin position="137"/>
        <end position="160"/>
    </location>
</feature>
<feature type="domain" description="Major facilitator superfamily (MFS) profile" evidence="9">
    <location>
        <begin position="13"/>
        <end position="457"/>
    </location>
</feature>
<protein>
    <submittedName>
        <fullName evidence="10">DHA2 family efflux MFS transporter permease subunit</fullName>
    </submittedName>
</protein>
<keyword evidence="7 8" id="KW-0472">Membrane</keyword>
<evidence type="ECO:0000313" key="10">
    <source>
        <dbReference type="EMBL" id="MFL0195842.1"/>
    </source>
</evidence>
<comment type="similarity">
    <text evidence="2">Belongs to the major facilitator superfamily. EmrB family.</text>
</comment>
<keyword evidence="4" id="KW-1003">Cell membrane</keyword>
<dbReference type="Gene3D" id="1.20.1720.10">
    <property type="entry name" value="Multidrug resistance protein D"/>
    <property type="match status" value="1"/>
</dbReference>
<dbReference type="NCBIfam" id="TIGR00711">
    <property type="entry name" value="efflux_EmrB"/>
    <property type="match status" value="1"/>
</dbReference>
<dbReference type="PANTHER" id="PTHR42718">
    <property type="entry name" value="MAJOR FACILITATOR SUPERFAMILY MULTIDRUG TRANSPORTER MFSC"/>
    <property type="match status" value="1"/>
</dbReference>
<comment type="caution">
    <text evidence="10">The sequence shown here is derived from an EMBL/GenBank/DDBJ whole genome shotgun (WGS) entry which is preliminary data.</text>
</comment>
<comment type="subcellular location">
    <subcellularLocation>
        <location evidence="1">Cell membrane</location>
        <topology evidence="1">Multi-pass membrane protein</topology>
    </subcellularLocation>
</comment>
<evidence type="ECO:0000256" key="3">
    <source>
        <dbReference type="ARBA" id="ARBA00022448"/>
    </source>
</evidence>
<keyword evidence="3" id="KW-0813">Transport</keyword>
<evidence type="ECO:0000256" key="4">
    <source>
        <dbReference type="ARBA" id="ARBA00022475"/>
    </source>
</evidence>
<feature type="transmembrane region" description="Helical" evidence="8">
    <location>
        <begin position="48"/>
        <end position="67"/>
    </location>
</feature>
<feature type="transmembrane region" description="Helical" evidence="8">
    <location>
        <begin position="104"/>
        <end position="125"/>
    </location>
</feature>
<evidence type="ECO:0000313" key="11">
    <source>
        <dbReference type="Proteomes" id="UP001623660"/>
    </source>
</evidence>
<gene>
    <name evidence="10" type="ORF">ACJDU8_09745</name>
</gene>
<evidence type="ECO:0000256" key="1">
    <source>
        <dbReference type="ARBA" id="ARBA00004651"/>
    </source>
</evidence>
<dbReference type="Gene3D" id="1.20.1250.20">
    <property type="entry name" value="MFS general substrate transporter like domains"/>
    <property type="match status" value="1"/>
</dbReference>
<dbReference type="InterPro" id="IPR020846">
    <property type="entry name" value="MFS_dom"/>
</dbReference>
<dbReference type="PRINTS" id="PR01036">
    <property type="entry name" value="TCRTETB"/>
</dbReference>
<reference evidence="10 11" key="1">
    <citation type="submission" date="2024-11" db="EMBL/GenBank/DDBJ databases">
        <authorList>
            <person name="Heng Y.C."/>
            <person name="Lim A.C.H."/>
            <person name="Lee J.K.Y."/>
            <person name="Kittelmann S."/>
        </authorList>
    </citation>
    <scope>NUCLEOTIDE SEQUENCE [LARGE SCALE GENOMIC DNA]</scope>
    <source>
        <strain evidence="10 11">WILCCON 0269</strain>
    </source>
</reference>
<dbReference type="SUPFAM" id="SSF103473">
    <property type="entry name" value="MFS general substrate transporter"/>
    <property type="match status" value="1"/>
</dbReference>
<evidence type="ECO:0000259" key="9">
    <source>
        <dbReference type="PROSITE" id="PS50850"/>
    </source>
</evidence>
<keyword evidence="11" id="KW-1185">Reference proteome</keyword>
<dbReference type="InterPro" id="IPR036259">
    <property type="entry name" value="MFS_trans_sf"/>
</dbReference>
<feature type="transmembrane region" description="Helical" evidence="8">
    <location>
        <begin position="230"/>
        <end position="250"/>
    </location>
</feature>
<evidence type="ECO:0000256" key="5">
    <source>
        <dbReference type="ARBA" id="ARBA00022692"/>
    </source>
</evidence>
<dbReference type="EMBL" id="JBJHZX010000012">
    <property type="protein sequence ID" value="MFL0195842.1"/>
    <property type="molecule type" value="Genomic_DNA"/>
</dbReference>
<feature type="transmembrane region" description="Helical" evidence="8">
    <location>
        <begin position="302"/>
        <end position="322"/>
    </location>
</feature>
<organism evidence="10 11">
    <name type="scientific">Candidatus Clostridium eludens</name>
    <dbReference type="NCBI Taxonomy" id="3381663"/>
    <lineage>
        <taxon>Bacteria</taxon>
        <taxon>Bacillati</taxon>
        <taxon>Bacillota</taxon>
        <taxon>Clostridia</taxon>
        <taxon>Eubacteriales</taxon>
        <taxon>Clostridiaceae</taxon>
        <taxon>Clostridium</taxon>
    </lineage>
</organism>
<dbReference type="PANTHER" id="PTHR42718:SF9">
    <property type="entry name" value="MAJOR FACILITATOR SUPERFAMILY MULTIDRUG TRANSPORTER MFSC"/>
    <property type="match status" value="1"/>
</dbReference>
<sequence length="516" mass="56355">MEKKQESSGKWMILLVIILGTFMETLDSSIANLAISKMMHNFNTTLDKIQWVISAYVLSVGIVTPATRFLGDRFGIKKVYTISMAMFTLGSFLCGISWNTASAVAFRIIQGIGGAVMLTIGTTLLMATFDKKERGMAIGLMGMAVMAAPALGPTVGGYIIEKFDWRLIFFINIPIGIISLILALIVLEESESRTEHKFDFIGFLTSSIGLASILYVLGKDNIDWSDINNIVLMVIGCYSILMFIVNELMISEPMLDLRVFKNYTFCLSTIILNIAMLSLYGGIFLMPVFLQQIKGLTSFQTGLVLFPEAISIAISVVIAGILSDKPGLLIKKGMLILALIFLAINGYSMSKITLDTSSNVIMLLLMIRGLGIGFLMAPIEVVALNAIPKEMNSTASALFNTIQQISSAVGITIVTSLMQHRSAENFAILSGHVNFFNLGSMKLFNILEGMLIKSGLQRTAASGEALNWIFGIVVKQAQMRAVKDTMLIISIITILVIVPTLLLKGKDSLENEENLD</sequence>
<evidence type="ECO:0000256" key="7">
    <source>
        <dbReference type="ARBA" id="ARBA00023136"/>
    </source>
</evidence>
<dbReference type="CDD" id="cd17503">
    <property type="entry name" value="MFS_LmrB_MDR_like"/>
    <property type="match status" value="1"/>
</dbReference>
<dbReference type="InterPro" id="IPR011701">
    <property type="entry name" value="MFS"/>
</dbReference>
<dbReference type="Pfam" id="PF07690">
    <property type="entry name" value="MFS_1"/>
    <property type="match status" value="1"/>
</dbReference>